<keyword evidence="2" id="KW-1185">Reference proteome</keyword>
<evidence type="ECO:0000313" key="1">
    <source>
        <dbReference type="EMBL" id="NIJ09749.1"/>
    </source>
</evidence>
<name>A0A7X5UL42_9PSEU</name>
<dbReference type="EMBL" id="JAAOYM010000001">
    <property type="protein sequence ID" value="NIJ09749.1"/>
    <property type="molecule type" value="Genomic_DNA"/>
</dbReference>
<evidence type="ECO:0000313" key="2">
    <source>
        <dbReference type="Proteomes" id="UP000545493"/>
    </source>
</evidence>
<comment type="caution">
    <text evidence="1">The sequence shown here is derived from an EMBL/GenBank/DDBJ whole genome shotgun (WGS) entry which is preliminary data.</text>
</comment>
<protein>
    <submittedName>
        <fullName evidence="1">Uncharacterized protein</fullName>
    </submittedName>
</protein>
<organism evidence="1 2">
    <name type="scientific">Saccharomonospora amisosensis</name>
    <dbReference type="NCBI Taxonomy" id="1128677"/>
    <lineage>
        <taxon>Bacteria</taxon>
        <taxon>Bacillati</taxon>
        <taxon>Actinomycetota</taxon>
        <taxon>Actinomycetes</taxon>
        <taxon>Pseudonocardiales</taxon>
        <taxon>Pseudonocardiaceae</taxon>
        <taxon>Saccharomonospora</taxon>
    </lineage>
</organism>
<sequence>MDPTGQFARRFPLVARSRPACVPLHRRVADLYGRAREAVRTGDLTEAAAVHNQAALVASDCGLPDLARQWCHQQVNIYLRACPLGTQVARLALEPITNLARLYTREGHGERAFALMDTLFTAVSSRTGADIDGTEIPANLTDSFETHQQIRSWLWAVLLATGSRALAAAGRWAEARARLDDYHGIGRRMLDGRQVAVIAHAVSGDTDSALALLADTTPGEPWENAVTACLTVQCHGASGVVDVPSLVAQYHDFVISVPGLAVFRTRLGLSFFDALGTVDVSHAHRIAADLIDYTTTTRDGYAARDVLAHTGCRDLLTHNQTRELTELVDACALGSGMLPATLQEDLIQALADAEEVMVRNMAGAMSPRGIRSPRVENQVRVGH</sequence>
<gene>
    <name evidence="1" type="ORF">FHU38_000093</name>
</gene>
<accession>A0A7X5UL42</accession>
<dbReference type="Proteomes" id="UP000545493">
    <property type="component" value="Unassembled WGS sequence"/>
</dbReference>
<proteinExistence type="predicted"/>
<reference evidence="1 2" key="1">
    <citation type="submission" date="2020-03" db="EMBL/GenBank/DDBJ databases">
        <title>Sequencing the genomes of 1000 actinobacteria strains.</title>
        <authorList>
            <person name="Klenk H.-P."/>
        </authorList>
    </citation>
    <scope>NUCLEOTIDE SEQUENCE [LARGE SCALE GENOMIC DNA]</scope>
    <source>
        <strain evidence="1 2">DSM 45685</strain>
    </source>
</reference>
<dbReference type="RefSeq" id="WP_167165539.1">
    <property type="nucleotide sequence ID" value="NZ_JAAOYM010000001.1"/>
</dbReference>
<dbReference type="AlphaFoldDB" id="A0A7X5UL42"/>